<sequence length="353" mass="40152">MAAKILLVEDEAELRENLTEILEINGFYVEAFGSAILALDRLDEKGFDLIISDIMMPTMDGYEFLEKVRSRADFANLPFVFLTAKVSKEDTRKGMRGGAEDYLTKPIFEQDLIDAVKANIKKRQDRLQWLETSIQDIVSSERNVKYHELRTPLFGILSTLDYLLQVEPSEIGSEKSIELLKIASESAQRLNKSLLKLTLFQELPNLRKPKGFVHSVGTSFIDASAQMPFAPSLVFLGMDRGLEINEQLWGFIVHELLDNAGKFGVPESEIIIRVDEYSIVVKNKQSYLGTNFLWEIRPFTQIERSVFEQQGLGLGLYISQQYIQYSGGSIKAYTDDVGDFTVELQFSQFENQI</sequence>
<dbReference type="Gene3D" id="1.10.287.130">
    <property type="match status" value="1"/>
</dbReference>
<dbReference type="InterPro" id="IPR036097">
    <property type="entry name" value="HisK_dim/P_sf"/>
</dbReference>
<dbReference type="InterPro" id="IPR011006">
    <property type="entry name" value="CheY-like_superfamily"/>
</dbReference>
<dbReference type="Proteomes" id="UP000013909">
    <property type="component" value="Unassembled WGS sequence"/>
</dbReference>
<reference evidence="6 7" key="1">
    <citation type="submission" date="2013-02" db="EMBL/GenBank/DDBJ databases">
        <title>A novel strain isolated from Lonar lake, Maharashtra, India.</title>
        <authorList>
            <person name="Singh A."/>
        </authorList>
    </citation>
    <scope>NUCLEOTIDE SEQUENCE [LARGE SCALE GENOMIC DNA]</scope>
    <source>
        <strain evidence="6 7">AK24</strain>
    </source>
</reference>
<evidence type="ECO:0000256" key="4">
    <source>
        <dbReference type="PROSITE-ProRule" id="PRU00169"/>
    </source>
</evidence>
<keyword evidence="3 4" id="KW-0597">Phosphoprotein</keyword>
<accession>R7ZQR5</accession>
<dbReference type="GO" id="GO:0000155">
    <property type="term" value="F:phosphorelay sensor kinase activity"/>
    <property type="evidence" value="ECO:0007669"/>
    <property type="project" value="InterPro"/>
</dbReference>
<keyword evidence="7" id="KW-1185">Reference proteome</keyword>
<dbReference type="EMBL" id="AQHR01000085">
    <property type="protein sequence ID" value="EON76466.1"/>
    <property type="molecule type" value="Genomic_DNA"/>
</dbReference>
<evidence type="ECO:0000313" key="6">
    <source>
        <dbReference type="EMBL" id="EON76466.1"/>
    </source>
</evidence>
<name>R7ZQR5_9BACT</name>
<dbReference type="InterPro" id="IPR001789">
    <property type="entry name" value="Sig_transdc_resp-reg_receiver"/>
</dbReference>
<dbReference type="PROSITE" id="PS50110">
    <property type="entry name" value="RESPONSE_REGULATORY"/>
    <property type="match status" value="1"/>
</dbReference>
<dbReference type="InterPro" id="IPR003594">
    <property type="entry name" value="HATPase_dom"/>
</dbReference>
<dbReference type="PANTHER" id="PTHR43547">
    <property type="entry name" value="TWO-COMPONENT HISTIDINE KINASE"/>
    <property type="match status" value="1"/>
</dbReference>
<gene>
    <name evidence="6" type="ORF">ADIS_2916</name>
</gene>
<dbReference type="PANTHER" id="PTHR43547:SF2">
    <property type="entry name" value="HYBRID SIGNAL TRANSDUCTION HISTIDINE KINASE C"/>
    <property type="match status" value="1"/>
</dbReference>
<evidence type="ECO:0000256" key="2">
    <source>
        <dbReference type="ARBA" id="ARBA00012438"/>
    </source>
</evidence>
<feature type="domain" description="Response regulatory" evidence="5">
    <location>
        <begin position="4"/>
        <end position="120"/>
    </location>
</feature>
<dbReference type="EC" id="2.7.13.3" evidence="2"/>
<dbReference type="InterPro" id="IPR036890">
    <property type="entry name" value="HATPase_C_sf"/>
</dbReference>
<dbReference type="SUPFAM" id="SSF52172">
    <property type="entry name" value="CheY-like"/>
    <property type="match status" value="1"/>
</dbReference>
<dbReference type="CDD" id="cd00082">
    <property type="entry name" value="HisKA"/>
    <property type="match status" value="1"/>
</dbReference>
<dbReference type="SMART" id="SM00448">
    <property type="entry name" value="REC"/>
    <property type="match status" value="1"/>
</dbReference>
<evidence type="ECO:0000256" key="1">
    <source>
        <dbReference type="ARBA" id="ARBA00000085"/>
    </source>
</evidence>
<dbReference type="RefSeq" id="WP_010855050.1">
    <property type="nucleotide sequence ID" value="NZ_AQHR01000085.1"/>
</dbReference>
<dbReference type="SUPFAM" id="SSF55874">
    <property type="entry name" value="ATPase domain of HSP90 chaperone/DNA topoisomerase II/histidine kinase"/>
    <property type="match status" value="1"/>
</dbReference>
<comment type="catalytic activity">
    <reaction evidence="1">
        <text>ATP + protein L-histidine = ADP + protein N-phospho-L-histidine.</text>
        <dbReference type="EC" id="2.7.13.3"/>
    </reaction>
</comment>
<dbReference type="InterPro" id="IPR003661">
    <property type="entry name" value="HisK_dim/P_dom"/>
</dbReference>
<organism evidence="6 7">
    <name type="scientific">Lunatimonas lonarensis</name>
    <dbReference type="NCBI Taxonomy" id="1232681"/>
    <lineage>
        <taxon>Bacteria</taxon>
        <taxon>Pseudomonadati</taxon>
        <taxon>Bacteroidota</taxon>
        <taxon>Cytophagia</taxon>
        <taxon>Cytophagales</taxon>
        <taxon>Cyclobacteriaceae</taxon>
    </lineage>
</organism>
<proteinExistence type="predicted"/>
<dbReference type="CDD" id="cd17574">
    <property type="entry name" value="REC_OmpR"/>
    <property type="match status" value="1"/>
</dbReference>
<dbReference type="STRING" id="1232681.ADIS_2916"/>
<comment type="caution">
    <text evidence="6">The sequence shown here is derived from an EMBL/GenBank/DDBJ whole genome shotgun (WGS) entry which is preliminary data.</text>
</comment>
<evidence type="ECO:0000256" key="3">
    <source>
        <dbReference type="ARBA" id="ARBA00022553"/>
    </source>
</evidence>
<dbReference type="Gene3D" id="3.30.565.10">
    <property type="entry name" value="Histidine kinase-like ATPase, C-terminal domain"/>
    <property type="match status" value="1"/>
</dbReference>
<evidence type="ECO:0000313" key="7">
    <source>
        <dbReference type="Proteomes" id="UP000013909"/>
    </source>
</evidence>
<protein>
    <recommendedName>
        <fullName evidence="2">histidine kinase</fullName>
        <ecNumber evidence="2">2.7.13.3</ecNumber>
    </recommendedName>
</protein>
<evidence type="ECO:0000259" key="5">
    <source>
        <dbReference type="PROSITE" id="PS50110"/>
    </source>
</evidence>
<dbReference type="SUPFAM" id="SSF47384">
    <property type="entry name" value="Homodimeric domain of signal transducing histidine kinase"/>
    <property type="match status" value="1"/>
</dbReference>
<dbReference type="OrthoDB" id="9781208at2"/>
<dbReference type="Gene3D" id="3.40.50.2300">
    <property type="match status" value="1"/>
</dbReference>
<dbReference type="Pfam" id="PF02518">
    <property type="entry name" value="HATPase_c"/>
    <property type="match status" value="1"/>
</dbReference>
<dbReference type="AlphaFoldDB" id="R7ZQR5"/>
<dbReference type="Pfam" id="PF00072">
    <property type="entry name" value="Response_reg"/>
    <property type="match status" value="1"/>
</dbReference>
<feature type="modified residue" description="4-aspartylphosphate" evidence="4">
    <location>
        <position position="53"/>
    </location>
</feature>